<comment type="caution">
    <text evidence="2">The sequence shown here is derived from an EMBL/GenBank/DDBJ whole genome shotgun (WGS) entry which is preliminary data.</text>
</comment>
<proteinExistence type="predicted"/>
<accession>A0ABU6YEB4</accession>
<gene>
    <name evidence="2" type="ORF">PIB30_048197</name>
</gene>
<evidence type="ECO:0000313" key="2">
    <source>
        <dbReference type="EMBL" id="MED6208750.1"/>
    </source>
</evidence>
<evidence type="ECO:0000313" key="3">
    <source>
        <dbReference type="Proteomes" id="UP001341840"/>
    </source>
</evidence>
<reference evidence="2 3" key="1">
    <citation type="journal article" date="2023" name="Plants (Basel)">
        <title>Bridging the Gap: Combining Genomics and Transcriptomics Approaches to Understand Stylosanthes scabra, an Orphan Legume from the Brazilian Caatinga.</title>
        <authorList>
            <person name="Ferreira-Neto J.R.C."/>
            <person name="da Silva M.D."/>
            <person name="Binneck E."/>
            <person name="de Melo N.F."/>
            <person name="da Silva R.H."/>
            <person name="de Melo A.L.T.M."/>
            <person name="Pandolfi V."/>
            <person name="Bustamante F.O."/>
            <person name="Brasileiro-Vidal A.C."/>
            <person name="Benko-Iseppon A.M."/>
        </authorList>
    </citation>
    <scope>NUCLEOTIDE SEQUENCE [LARGE SCALE GENOMIC DNA]</scope>
    <source>
        <tissue evidence="2">Leaves</tissue>
    </source>
</reference>
<protein>
    <submittedName>
        <fullName evidence="2">Uncharacterized protein</fullName>
    </submittedName>
</protein>
<organism evidence="2 3">
    <name type="scientific">Stylosanthes scabra</name>
    <dbReference type="NCBI Taxonomy" id="79078"/>
    <lineage>
        <taxon>Eukaryota</taxon>
        <taxon>Viridiplantae</taxon>
        <taxon>Streptophyta</taxon>
        <taxon>Embryophyta</taxon>
        <taxon>Tracheophyta</taxon>
        <taxon>Spermatophyta</taxon>
        <taxon>Magnoliopsida</taxon>
        <taxon>eudicotyledons</taxon>
        <taxon>Gunneridae</taxon>
        <taxon>Pentapetalae</taxon>
        <taxon>rosids</taxon>
        <taxon>fabids</taxon>
        <taxon>Fabales</taxon>
        <taxon>Fabaceae</taxon>
        <taxon>Papilionoideae</taxon>
        <taxon>50 kb inversion clade</taxon>
        <taxon>dalbergioids sensu lato</taxon>
        <taxon>Dalbergieae</taxon>
        <taxon>Pterocarpus clade</taxon>
        <taxon>Stylosanthes</taxon>
    </lineage>
</organism>
<feature type="compositionally biased region" description="Basic and acidic residues" evidence="1">
    <location>
        <begin position="21"/>
        <end position="31"/>
    </location>
</feature>
<dbReference type="EMBL" id="JASCZI010241969">
    <property type="protein sequence ID" value="MED6208750.1"/>
    <property type="molecule type" value="Genomic_DNA"/>
</dbReference>
<name>A0ABU6YEB4_9FABA</name>
<feature type="region of interest" description="Disordered" evidence="1">
    <location>
        <begin position="1"/>
        <end position="49"/>
    </location>
</feature>
<dbReference type="Proteomes" id="UP001341840">
    <property type="component" value="Unassembled WGS sequence"/>
</dbReference>
<evidence type="ECO:0000256" key="1">
    <source>
        <dbReference type="SAM" id="MobiDB-lite"/>
    </source>
</evidence>
<sequence length="156" mass="17180">MLQSITLTPKNHAKGLTYGKDQSRIHMENSRRGRRRGQVGNEENPPIGDPAEFFATMTNLANTVQAGAATTNEARRNNNQIGNGPMTLLTFLKVNSPTFKGSTEPTDADDWSQAMERALRAQQVPEAQYVEFAAYLLAGEAQLTLVARNSLLTTTW</sequence>
<keyword evidence="3" id="KW-1185">Reference proteome</keyword>